<keyword evidence="3 8" id="KW-0812">Transmembrane</keyword>
<dbReference type="GO" id="GO:0140359">
    <property type="term" value="F:ABC-type transporter activity"/>
    <property type="evidence" value="ECO:0007669"/>
    <property type="project" value="InterPro"/>
</dbReference>
<evidence type="ECO:0000313" key="11">
    <source>
        <dbReference type="Proteomes" id="UP000663828"/>
    </source>
</evidence>
<organism evidence="10 11">
    <name type="scientific">Adineta ricciae</name>
    <name type="common">Rotifer</name>
    <dbReference type="NCBI Taxonomy" id="249248"/>
    <lineage>
        <taxon>Eukaryota</taxon>
        <taxon>Metazoa</taxon>
        <taxon>Spiralia</taxon>
        <taxon>Gnathifera</taxon>
        <taxon>Rotifera</taxon>
        <taxon>Eurotatoria</taxon>
        <taxon>Bdelloidea</taxon>
        <taxon>Adinetida</taxon>
        <taxon>Adinetidae</taxon>
        <taxon>Adineta</taxon>
    </lineage>
</organism>
<evidence type="ECO:0000256" key="6">
    <source>
        <dbReference type="ARBA" id="ARBA00022989"/>
    </source>
</evidence>
<dbReference type="GO" id="GO:0016887">
    <property type="term" value="F:ATP hydrolysis activity"/>
    <property type="evidence" value="ECO:0007669"/>
    <property type="project" value="InterPro"/>
</dbReference>
<dbReference type="GO" id="GO:0006635">
    <property type="term" value="P:fatty acid beta-oxidation"/>
    <property type="evidence" value="ECO:0007669"/>
    <property type="project" value="TreeGrafter"/>
</dbReference>
<dbReference type="InterPro" id="IPR036640">
    <property type="entry name" value="ABC1_TM_sf"/>
</dbReference>
<dbReference type="AlphaFoldDB" id="A0A814N6E5"/>
<dbReference type="SMART" id="SM00382">
    <property type="entry name" value="AAA"/>
    <property type="match status" value="1"/>
</dbReference>
<dbReference type="SUPFAM" id="SSF90123">
    <property type="entry name" value="ABC transporter transmembrane region"/>
    <property type="match status" value="1"/>
</dbReference>
<dbReference type="SUPFAM" id="SSF52047">
    <property type="entry name" value="RNI-like"/>
    <property type="match status" value="2"/>
</dbReference>
<evidence type="ECO:0000313" key="10">
    <source>
        <dbReference type="EMBL" id="CAF1086198.1"/>
    </source>
</evidence>
<proteinExistence type="inferred from homology"/>
<dbReference type="InterPro" id="IPR003593">
    <property type="entry name" value="AAA+_ATPase"/>
</dbReference>
<dbReference type="GO" id="GO:0005524">
    <property type="term" value="F:ATP binding"/>
    <property type="evidence" value="ECO:0007669"/>
    <property type="project" value="UniProtKB-KW"/>
</dbReference>
<dbReference type="PROSITE" id="PS50181">
    <property type="entry name" value="FBOX"/>
    <property type="match status" value="1"/>
</dbReference>
<dbReference type="Gene3D" id="1.20.1560.10">
    <property type="entry name" value="ABC transporter type 1, transmembrane domain"/>
    <property type="match status" value="1"/>
</dbReference>
<reference evidence="10" key="1">
    <citation type="submission" date="2021-02" db="EMBL/GenBank/DDBJ databases">
        <authorList>
            <person name="Nowell W R."/>
        </authorList>
    </citation>
    <scope>NUCLEOTIDE SEQUENCE</scope>
</reference>
<evidence type="ECO:0000256" key="3">
    <source>
        <dbReference type="ARBA" id="ARBA00022692"/>
    </source>
</evidence>
<dbReference type="InterPro" id="IPR011527">
    <property type="entry name" value="ABC1_TM_dom"/>
</dbReference>
<protein>
    <recommendedName>
        <fullName evidence="9">F-box domain-containing protein</fullName>
    </recommendedName>
</protein>
<dbReference type="InterPro" id="IPR027417">
    <property type="entry name" value="P-loop_NTPase"/>
</dbReference>
<gene>
    <name evidence="10" type="ORF">XAT740_LOCUS17587</name>
</gene>
<keyword evidence="11" id="KW-1185">Reference proteome</keyword>
<feature type="transmembrane region" description="Helical" evidence="8">
    <location>
        <begin position="716"/>
        <end position="735"/>
    </location>
</feature>
<evidence type="ECO:0000256" key="8">
    <source>
        <dbReference type="SAM" id="Phobius"/>
    </source>
</evidence>
<keyword evidence="5" id="KW-0067">ATP-binding</keyword>
<dbReference type="GO" id="GO:0005324">
    <property type="term" value="F:long-chain fatty acid transmembrane transporter activity"/>
    <property type="evidence" value="ECO:0007669"/>
    <property type="project" value="TreeGrafter"/>
</dbReference>
<dbReference type="InterPro" id="IPR032675">
    <property type="entry name" value="LRR_dom_sf"/>
</dbReference>
<dbReference type="PANTHER" id="PTHR11384:SF65">
    <property type="entry name" value="ABC TRANSPORTER DOMAIN-CONTAINING PROTEIN"/>
    <property type="match status" value="1"/>
</dbReference>
<name>A0A814N6E5_ADIRI</name>
<dbReference type="GO" id="GO:0015910">
    <property type="term" value="P:long-chain fatty acid import into peroxisome"/>
    <property type="evidence" value="ECO:0007669"/>
    <property type="project" value="TreeGrafter"/>
</dbReference>
<dbReference type="InterPro" id="IPR001810">
    <property type="entry name" value="F-box_dom"/>
</dbReference>
<comment type="similarity">
    <text evidence="1">Belongs to the ABC transporter superfamily. ABCD family. Peroxisomal fatty acyl CoA transporter (TC 3.A.1.203) subfamily.</text>
</comment>
<evidence type="ECO:0000256" key="4">
    <source>
        <dbReference type="ARBA" id="ARBA00022741"/>
    </source>
</evidence>
<keyword evidence="7 8" id="KW-0472">Membrane</keyword>
<dbReference type="InterPro" id="IPR003439">
    <property type="entry name" value="ABC_transporter-like_ATP-bd"/>
</dbReference>
<dbReference type="EMBL" id="CAJNOR010001151">
    <property type="protein sequence ID" value="CAF1086198.1"/>
    <property type="molecule type" value="Genomic_DNA"/>
</dbReference>
<dbReference type="Pfam" id="PF00005">
    <property type="entry name" value="ABC_tran"/>
    <property type="match status" value="1"/>
</dbReference>
<dbReference type="Gene3D" id="3.40.50.300">
    <property type="entry name" value="P-loop containing nucleotide triphosphate hydrolases"/>
    <property type="match status" value="1"/>
</dbReference>
<feature type="domain" description="F-box" evidence="9">
    <location>
        <begin position="8"/>
        <end position="66"/>
    </location>
</feature>
<accession>A0A814N6E5</accession>
<dbReference type="SUPFAM" id="SSF52540">
    <property type="entry name" value="P-loop containing nucleoside triphosphate hydrolases"/>
    <property type="match status" value="1"/>
</dbReference>
<dbReference type="Proteomes" id="UP000663828">
    <property type="component" value="Unassembled WGS sequence"/>
</dbReference>
<dbReference type="PROSITE" id="PS00211">
    <property type="entry name" value="ABC_TRANSPORTER_1"/>
    <property type="match status" value="1"/>
</dbReference>
<dbReference type="PANTHER" id="PTHR11384">
    <property type="entry name" value="ATP-BINDING CASSETTE, SUB-FAMILY D MEMBER"/>
    <property type="match status" value="1"/>
</dbReference>
<dbReference type="InterPro" id="IPR017871">
    <property type="entry name" value="ABC_transporter-like_CS"/>
</dbReference>
<feature type="transmembrane region" description="Helical" evidence="8">
    <location>
        <begin position="741"/>
        <end position="761"/>
    </location>
</feature>
<dbReference type="GO" id="GO:0005778">
    <property type="term" value="C:peroxisomal membrane"/>
    <property type="evidence" value="ECO:0007669"/>
    <property type="project" value="TreeGrafter"/>
</dbReference>
<evidence type="ECO:0000256" key="7">
    <source>
        <dbReference type="ARBA" id="ARBA00023136"/>
    </source>
</evidence>
<dbReference type="Gene3D" id="3.80.10.10">
    <property type="entry name" value="Ribonuclease Inhibitor"/>
    <property type="match status" value="1"/>
</dbReference>
<evidence type="ECO:0000256" key="2">
    <source>
        <dbReference type="ARBA" id="ARBA00022448"/>
    </source>
</evidence>
<evidence type="ECO:0000256" key="5">
    <source>
        <dbReference type="ARBA" id="ARBA00022840"/>
    </source>
</evidence>
<keyword evidence="4" id="KW-0547">Nucleotide-binding</keyword>
<dbReference type="Pfam" id="PF06472">
    <property type="entry name" value="ABC_membrane_2"/>
    <property type="match status" value="1"/>
</dbReference>
<evidence type="ECO:0000256" key="1">
    <source>
        <dbReference type="ARBA" id="ARBA00008575"/>
    </source>
</evidence>
<dbReference type="InterPro" id="IPR050835">
    <property type="entry name" value="ABC_transporter_sub-D"/>
</dbReference>
<evidence type="ECO:0000259" key="9">
    <source>
        <dbReference type="PROSITE" id="PS50181"/>
    </source>
</evidence>
<keyword evidence="6 8" id="KW-1133">Transmembrane helix</keyword>
<dbReference type="GO" id="GO:0007031">
    <property type="term" value="P:peroxisome organization"/>
    <property type="evidence" value="ECO:0007669"/>
    <property type="project" value="TreeGrafter"/>
</dbReference>
<keyword evidence="2" id="KW-0813">Transport</keyword>
<comment type="caution">
    <text evidence="10">The sequence shown here is derived from an EMBL/GenBank/DDBJ whole genome shotgun (WGS) entry which is preliminary data.</text>
</comment>
<dbReference type="GO" id="GO:0042760">
    <property type="term" value="P:very long-chain fatty acid catabolic process"/>
    <property type="evidence" value="ECO:0007669"/>
    <property type="project" value="TreeGrafter"/>
</dbReference>
<sequence>MANEKIGVMTFERLPNEIVLECLEYLNALDIFYSFNQLNNRFDQLIRTIPLHINGEFASKSIFDQFCLRMLLDPTIKHQISSINLSGDPTCYQIRSFLSFVSLDELPSLRSITLTRLEKSDASKFISILPNLSNLRYLHLIEPTSDVKWGSTFLPISNSIESLLPALFHFRSLTHLTLSNCSCFDLSHLLEYAPMLNYVNCHQLSFHSRWSYWFSNFNNHKAVYLKKMSLTGFFAPFEYIEILTKQTPNLTNLTISSVVNTDIVDADRWQSLITSSLSRLKVFKFSFEFLFYDNDVSNIIDKYDHFQNDFWLKEHRWYTEYSYEEDRAKIYTVPLGAFSFILSTQLTAGGYSNTLPKISNKFDNINILTIYHPDVPNKSKYYFPNVKELKLNFCDVEQNQNVPILTGSQHVQSLKSIVNLSHVTYLEVVHNPELDIVHLLINMFQEARQLSRLCINSHHISVLLESSPLYKHLKTLRRLCIASYPTCFTNVAVMKKFCRIFSGLEYLSCGVKETNHSLVLLRQLRNLSLLVIEFEIYENRIDSITLENELREMNALFRIEHNVTARGNGIVSHRTYLRLFFEHLNPVLFQWTFLFASVDPDTVNNIGLLPSEYNFQLGKSPSERNLSEFHWLIIRSFLYVTINALLKSFSTFLSSILSIQWRTRLIIYLHSFYFKQQRFYHMLHHSTSSDEKQTVDNPDERITQDVDSLCRSLSTITPLLLVSPFTIAFYIYRVWKVTGYYGPLGIVVYFFLWTGINRICISAVSRTIFRQNIFEVFHLYDHLTTLELVQKIGETIFVIGYLIFCFNQLNDTASDVAIIASNTHRVQSFIECMKNNSVDRFETQIEEDVLHHDEVLLIRNLSYTLPNNEQMMLMNNLNLTLYPQQRLLITGGSGVGKTSLFRVLHSLWPTKSNGLFSYKPDQAYLLPQRPYFTNCSLYDELRYPHVDRYIGQTQIEQLLNEWKLSHVLNCVQGDVYQCSKQLWQDLLSSGEIQRLSFIRLLLRLTSNEPPRVNLIFLDEITSSVDVRTEMSIYSCLIDQNLTMISIGHHESLRQYHQLELELFENGNYIIRNI</sequence>